<protein>
    <recommendedName>
        <fullName evidence="2">Arrestin-like N-terminal domain-containing protein</fullName>
    </recommendedName>
</protein>
<reference evidence="3" key="1">
    <citation type="journal article" date="2020" name="Stud. Mycol.">
        <title>101 Dothideomycetes genomes: a test case for predicting lifestyles and emergence of pathogens.</title>
        <authorList>
            <person name="Haridas S."/>
            <person name="Albert R."/>
            <person name="Binder M."/>
            <person name="Bloem J."/>
            <person name="Labutti K."/>
            <person name="Salamov A."/>
            <person name="Andreopoulos B."/>
            <person name="Baker S."/>
            <person name="Barry K."/>
            <person name="Bills G."/>
            <person name="Bluhm B."/>
            <person name="Cannon C."/>
            <person name="Castanera R."/>
            <person name="Culley D."/>
            <person name="Daum C."/>
            <person name="Ezra D."/>
            <person name="Gonzalez J."/>
            <person name="Henrissat B."/>
            <person name="Kuo A."/>
            <person name="Liang C."/>
            <person name="Lipzen A."/>
            <person name="Lutzoni F."/>
            <person name="Magnuson J."/>
            <person name="Mondo S."/>
            <person name="Nolan M."/>
            <person name="Ohm R."/>
            <person name="Pangilinan J."/>
            <person name="Park H.-J."/>
            <person name="Ramirez L."/>
            <person name="Alfaro M."/>
            <person name="Sun H."/>
            <person name="Tritt A."/>
            <person name="Yoshinaga Y."/>
            <person name="Zwiers L.-H."/>
            <person name="Turgeon B."/>
            <person name="Goodwin S."/>
            <person name="Spatafora J."/>
            <person name="Crous P."/>
            <person name="Grigoriev I."/>
        </authorList>
    </citation>
    <scope>NUCLEOTIDE SEQUENCE</scope>
    <source>
        <strain evidence="3">CBS 121167</strain>
    </source>
</reference>
<name>A0A6A6BQ31_9PEZI</name>
<feature type="region of interest" description="Disordered" evidence="1">
    <location>
        <begin position="428"/>
        <end position="472"/>
    </location>
</feature>
<accession>A0A6A6BQ31</accession>
<dbReference type="InterPro" id="IPR014756">
    <property type="entry name" value="Ig_E-set"/>
</dbReference>
<proteinExistence type="predicted"/>
<evidence type="ECO:0000313" key="4">
    <source>
        <dbReference type="Proteomes" id="UP000799438"/>
    </source>
</evidence>
<feature type="compositionally biased region" description="Basic residues" evidence="1">
    <location>
        <begin position="616"/>
        <end position="625"/>
    </location>
</feature>
<keyword evidence="4" id="KW-1185">Reference proteome</keyword>
<dbReference type="SUPFAM" id="SSF81296">
    <property type="entry name" value="E set domains"/>
    <property type="match status" value="1"/>
</dbReference>
<feature type="compositionally biased region" description="Basic and acidic residues" evidence="1">
    <location>
        <begin position="562"/>
        <end position="574"/>
    </location>
</feature>
<dbReference type="InterPro" id="IPR011021">
    <property type="entry name" value="Arrestin-like_N"/>
</dbReference>
<feature type="compositionally biased region" description="Acidic residues" evidence="1">
    <location>
        <begin position="582"/>
        <end position="595"/>
    </location>
</feature>
<gene>
    <name evidence="3" type="ORF">K452DRAFT_355827</name>
</gene>
<dbReference type="Pfam" id="PF00339">
    <property type="entry name" value="Arrestin_N"/>
    <property type="match status" value="1"/>
</dbReference>
<evidence type="ECO:0000259" key="2">
    <source>
        <dbReference type="Pfam" id="PF00339"/>
    </source>
</evidence>
<organism evidence="3 4">
    <name type="scientific">Aplosporella prunicola CBS 121167</name>
    <dbReference type="NCBI Taxonomy" id="1176127"/>
    <lineage>
        <taxon>Eukaryota</taxon>
        <taxon>Fungi</taxon>
        <taxon>Dikarya</taxon>
        <taxon>Ascomycota</taxon>
        <taxon>Pezizomycotina</taxon>
        <taxon>Dothideomycetes</taxon>
        <taxon>Dothideomycetes incertae sedis</taxon>
        <taxon>Botryosphaeriales</taxon>
        <taxon>Aplosporellaceae</taxon>
        <taxon>Aplosporella</taxon>
    </lineage>
</organism>
<evidence type="ECO:0000256" key="1">
    <source>
        <dbReference type="SAM" id="MobiDB-lite"/>
    </source>
</evidence>
<feature type="compositionally biased region" description="Basic and acidic residues" evidence="1">
    <location>
        <begin position="596"/>
        <end position="615"/>
    </location>
</feature>
<dbReference type="Proteomes" id="UP000799438">
    <property type="component" value="Unassembled WGS sequence"/>
</dbReference>
<feature type="region of interest" description="Disordered" evidence="1">
    <location>
        <begin position="553"/>
        <end position="625"/>
    </location>
</feature>
<dbReference type="Gene3D" id="2.60.40.640">
    <property type="match status" value="1"/>
</dbReference>
<dbReference type="GeneID" id="54303504"/>
<dbReference type="RefSeq" id="XP_033401056.1">
    <property type="nucleotide sequence ID" value="XM_033545998.1"/>
</dbReference>
<sequence length="625" mass="70968">MSPTVIDFAYGTIRIDLTQGKTHVYRPGDKVSGRVWFEPQRQEKIKSIEISFYGRCYVEIYNPRERRLLQRVPKSEEVTLFCAAKTLIRTDVIRTTSFWPFEFQFPEYTDPLPDWFNTKQRYGALFAGGVHPLPPSFKTDEEETDNFGCISYELIAHAEGYRKHRNYRDNCQLRLKLKDPVETALPPSALGPHILKPLHTQLHQLDTEPHMLKKLWRFCICKQKDHGPRVDITPTVFVPHVVIPGREISPLFSLAPKSKPVSPRQPELELEWLDIKIVSNTWIRTRSRSSRKALCGEIVEPTVVVSRLWRKRTGAATATCLNYPALYYQRSMGRTNPIQRCRDFLLIRRYKDEKSEDPPDTVYLNPNPLPVDDTRFALTNAITLDDNPHSVSDFRSFLVARDHELQIRAWLRCGSQRFKLQCNTPLTILPKEEPPEQNISTSSIALSDGPLSGGPRSHSHSHSHPYFHSNAPTIDLSSDPSSAIISSSTATFTTATGSFATTPVHEESSSVSSLGSSSCPTCRHADAESAARILLLRMPPITEFSLESIVEALSRSQSSESEEWKRQREERERNGGGVEGIREEDEEDEDGDEAEERSGRGKEKMEDLGLAERGRRALRKSRSAA</sequence>
<dbReference type="InterPro" id="IPR014752">
    <property type="entry name" value="Arrestin-like_C"/>
</dbReference>
<evidence type="ECO:0000313" key="3">
    <source>
        <dbReference type="EMBL" id="KAF2145344.1"/>
    </source>
</evidence>
<dbReference type="EMBL" id="ML995477">
    <property type="protein sequence ID" value="KAF2145344.1"/>
    <property type="molecule type" value="Genomic_DNA"/>
</dbReference>
<feature type="domain" description="Arrestin-like N-terminal" evidence="2">
    <location>
        <begin position="20"/>
        <end position="107"/>
    </location>
</feature>
<dbReference type="AlphaFoldDB" id="A0A6A6BQ31"/>
<dbReference type="OrthoDB" id="2333384at2759"/>